<organism evidence="2 3">
    <name type="scientific">Canavalia gladiata</name>
    <name type="common">Sword bean</name>
    <name type="synonym">Dolichos gladiatus</name>
    <dbReference type="NCBI Taxonomy" id="3824"/>
    <lineage>
        <taxon>Eukaryota</taxon>
        <taxon>Viridiplantae</taxon>
        <taxon>Streptophyta</taxon>
        <taxon>Embryophyta</taxon>
        <taxon>Tracheophyta</taxon>
        <taxon>Spermatophyta</taxon>
        <taxon>Magnoliopsida</taxon>
        <taxon>eudicotyledons</taxon>
        <taxon>Gunneridae</taxon>
        <taxon>Pentapetalae</taxon>
        <taxon>rosids</taxon>
        <taxon>fabids</taxon>
        <taxon>Fabales</taxon>
        <taxon>Fabaceae</taxon>
        <taxon>Papilionoideae</taxon>
        <taxon>50 kb inversion clade</taxon>
        <taxon>NPAAA clade</taxon>
        <taxon>indigoferoid/millettioid clade</taxon>
        <taxon>Phaseoleae</taxon>
        <taxon>Canavalia</taxon>
    </lineage>
</organism>
<proteinExistence type="predicted"/>
<keyword evidence="3" id="KW-1185">Reference proteome</keyword>
<dbReference type="AlphaFoldDB" id="A0AAN9L298"/>
<feature type="transmembrane region" description="Helical" evidence="1">
    <location>
        <begin position="12"/>
        <end position="36"/>
    </location>
</feature>
<reference evidence="2 3" key="1">
    <citation type="submission" date="2024-01" db="EMBL/GenBank/DDBJ databases">
        <title>The genomes of 5 underutilized Papilionoideae crops provide insights into root nodulation and disease resistanc.</title>
        <authorList>
            <person name="Jiang F."/>
        </authorList>
    </citation>
    <scope>NUCLEOTIDE SEQUENCE [LARGE SCALE GENOMIC DNA]</scope>
    <source>
        <strain evidence="2">LVBAO_FW01</strain>
        <tissue evidence="2">Leaves</tissue>
    </source>
</reference>
<name>A0AAN9L298_CANGL</name>
<sequence>MLLHDKFKFDALILDAFTLCLYCNVAIVCLLAFTLLSQTKSGGSHPMDFIENAYIKCSQCSAFKSRSI</sequence>
<keyword evidence="1" id="KW-0812">Transmembrane</keyword>
<keyword evidence="1" id="KW-1133">Transmembrane helix</keyword>
<evidence type="ECO:0000313" key="3">
    <source>
        <dbReference type="Proteomes" id="UP001367508"/>
    </source>
</evidence>
<evidence type="ECO:0000313" key="2">
    <source>
        <dbReference type="EMBL" id="KAK7328165.1"/>
    </source>
</evidence>
<evidence type="ECO:0000256" key="1">
    <source>
        <dbReference type="SAM" id="Phobius"/>
    </source>
</evidence>
<protein>
    <submittedName>
        <fullName evidence="2">Uncharacterized protein</fullName>
    </submittedName>
</protein>
<dbReference type="Proteomes" id="UP001367508">
    <property type="component" value="Unassembled WGS sequence"/>
</dbReference>
<gene>
    <name evidence="2" type="ORF">VNO77_22262</name>
</gene>
<dbReference type="EMBL" id="JAYMYQ010000005">
    <property type="protein sequence ID" value="KAK7328165.1"/>
    <property type="molecule type" value="Genomic_DNA"/>
</dbReference>
<keyword evidence="1" id="KW-0472">Membrane</keyword>
<comment type="caution">
    <text evidence="2">The sequence shown here is derived from an EMBL/GenBank/DDBJ whole genome shotgun (WGS) entry which is preliminary data.</text>
</comment>
<accession>A0AAN9L298</accession>